<evidence type="ECO:0000256" key="1">
    <source>
        <dbReference type="ARBA" id="ARBA00004651"/>
    </source>
</evidence>
<name>A0ABV2QXV1_9HYPH</name>
<sequence length="405" mass="42098">MVFVMSSSLLRYAVVLGLLSAIGPFAIDMYLPALPAIGQDLGASTSAVQMSLMAFFISVGLGQLIYGPVADMVGRKPPLYFGLVLFALASIGCALAPNVEMLILFRFIQGLGACAGMVVPRAIVRDLHTGNEAAKLMSMLMLVFSISPILAPLAGSAVTAFASWRAIFWIVMVAAILGLVLLALALDETRPAEDRVESGVGSAIAGYWQLLRDRHFLGLVFIGAFGISSFFAYLANSSFVLIDHYGLTPTQYSLAFSVNAVSFFGFSQLNGKLGAMFGLAKVMSIAVTGFAASVVLLFLLVLAGVDGLAVIIGMLFIGNGFLGLVIPTSAVLALDEHGEIAGTASALMGTLQMVTGAVVMAVVGLFLDGTALPMIAGIAACGVIAFTLTQVTLGRRGRPLAAPAE</sequence>
<evidence type="ECO:0000259" key="9">
    <source>
        <dbReference type="PROSITE" id="PS50850"/>
    </source>
</evidence>
<feature type="transmembrane region" description="Helical" evidence="8">
    <location>
        <begin position="346"/>
        <end position="367"/>
    </location>
</feature>
<evidence type="ECO:0000256" key="5">
    <source>
        <dbReference type="ARBA" id="ARBA00022692"/>
    </source>
</evidence>
<organism evidence="10 11">
    <name type="scientific">Kaistia defluvii</name>
    <dbReference type="NCBI Taxonomy" id="410841"/>
    <lineage>
        <taxon>Bacteria</taxon>
        <taxon>Pseudomonadati</taxon>
        <taxon>Pseudomonadota</taxon>
        <taxon>Alphaproteobacteria</taxon>
        <taxon>Hyphomicrobiales</taxon>
        <taxon>Kaistiaceae</taxon>
        <taxon>Kaistia</taxon>
    </lineage>
</organism>
<protein>
    <recommendedName>
        <fullName evidence="8">Bcr/CflA family efflux transporter</fullName>
    </recommendedName>
</protein>
<dbReference type="NCBIfam" id="TIGR00710">
    <property type="entry name" value="efflux_Bcr_CflA"/>
    <property type="match status" value="1"/>
</dbReference>
<feature type="transmembrane region" description="Helical" evidence="8">
    <location>
        <begin position="247"/>
        <end position="266"/>
    </location>
</feature>
<dbReference type="Gene3D" id="1.20.1720.10">
    <property type="entry name" value="Multidrug resistance protein D"/>
    <property type="match status" value="1"/>
</dbReference>
<keyword evidence="11" id="KW-1185">Reference proteome</keyword>
<evidence type="ECO:0000256" key="2">
    <source>
        <dbReference type="ARBA" id="ARBA00006236"/>
    </source>
</evidence>
<keyword evidence="7 8" id="KW-0472">Membrane</keyword>
<dbReference type="Pfam" id="PF07690">
    <property type="entry name" value="MFS_1"/>
    <property type="match status" value="1"/>
</dbReference>
<reference evidence="10 11" key="1">
    <citation type="submission" date="2024-06" db="EMBL/GenBank/DDBJ databases">
        <title>Sorghum-associated microbial communities from plants grown in Nebraska, USA.</title>
        <authorList>
            <person name="Schachtman D."/>
        </authorList>
    </citation>
    <scope>NUCLEOTIDE SEQUENCE [LARGE SCALE GENOMIC DNA]</scope>
    <source>
        <strain evidence="10 11">3207</strain>
    </source>
</reference>
<dbReference type="EMBL" id="JBEPSM010000001">
    <property type="protein sequence ID" value="MET4633859.1"/>
    <property type="molecule type" value="Genomic_DNA"/>
</dbReference>
<feature type="transmembrane region" description="Helical" evidence="8">
    <location>
        <begin position="78"/>
        <end position="97"/>
    </location>
</feature>
<feature type="transmembrane region" description="Helical" evidence="8">
    <location>
        <begin position="308"/>
        <end position="334"/>
    </location>
</feature>
<keyword evidence="4" id="KW-1003">Cell membrane</keyword>
<dbReference type="PANTHER" id="PTHR23502">
    <property type="entry name" value="MAJOR FACILITATOR SUPERFAMILY"/>
    <property type="match status" value="1"/>
</dbReference>
<dbReference type="SUPFAM" id="SSF103473">
    <property type="entry name" value="MFS general substrate transporter"/>
    <property type="match status" value="1"/>
</dbReference>
<dbReference type="InterPro" id="IPR011701">
    <property type="entry name" value="MFS"/>
</dbReference>
<evidence type="ECO:0000313" key="11">
    <source>
        <dbReference type="Proteomes" id="UP001549321"/>
    </source>
</evidence>
<feature type="transmembrane region" description="Helical" evidence="8">
    <location>
        <begin position="47"/>
        <end position="66"/>
    </location>
</feature>
<evidence type="ECO:0000256" key="3">
    <source>
        <dbReference type="ARBA" id="ARBA00022448"/>
    </source>
</evidence>
<dbReference type="InterPro" id="IPR036259">
    <property type="entry name" value="MFS_trans_sf"/>
</dbReference>
<dbReference type="InterPro" id="IPR020846">
    <property type="entry name" value="MFS_dom"/>
</dbReference>
<feature type="domain" description="Major facilitator superfamily (MFS) profile" evidence="9">
    <location>
        <begin position="9"/>
        <end position="397"/>
    </location>
</feature>
<keyword evidence="6 8" id="KW-1133">Transmembrane helix</keyword>
<evidence type="ECO:0000256" key="7">
    <source>
        <dbReference type="ARBA" id="ARBA00023136"/>
    </source>
</evidence>
<keyword evidence="8" id="KW-0997">Cell inner membrane</keyword>
<feature type="transmembrane region" description="Helical" evidence="8">
    <location>
        <begin position="373"/>
        <end position="393"/>
    </location>
</feature>
<comment type="caution">
    <text evidence="10">The sequence shown here is derived from an EMBL/GenBank/DDBJ whole genome shotgun (WGS) entry which is preliminary data.</text>
</comment>
<evidence type="ECO:0000313" key="10">
    <source>
        <dbReference type="EMBL" id="MET4633859.1"/>
    </source>
</evidence>
<dbReference type="Proteomes" id="UP001549321">
    <property type="component" value="Unassembled WGS sequence"/>
</dbReference>
<comment type="similarity">
    <text evidence="2 8">Belongs to the major facilitator superfamily. Bcr/CmlA family.</text>
</comment>
<dbReference type="PROSITE" id="PS50850">
    <property type="entry name" value="MFS"/>
    <property type="match status" value="1"/>
</dbReference>
<keyword evidence="5 8" id="KW-0812">Transmembrane</keyword>
<dbReference type="InterPro" id="IPR004812">
    <property type="entry name" value="Efflux_drug-R_Bcr/CmlA"/>
</dbReference>
<feature type="transmembrane region" description="Helical" evidence="8">
    <location>
        <begin position="9"/>
        <end position="27"/>
    </location>
</feature>
<feature type="transmembrane region" description="Helical" evidence="8">
    <location>
        <begin position="103"/>
        <end position="124"/>
    </location>
</feature>
<feature type="transmembrane region" description="Helical" evidence="8">
    <location>
        <begin position="216"/>
        <end position="235"/>
    </location>
</feature>
<comment type="subcellular location">
    <subcellularLocation>
        <location evidence="8">Cell inner membrane</location>
        <topology evidence="8">Multi-pass membrane protein</topology>
    </subcellularLocation>
    <subcellularLocation>
        <location evidence="1">Cell membrane</location>
        <topology evidence="1">Multi-pass membrane protein</topology>
    </subcellularLocation>
</comment>
<evidence type="ECO:0000256" key="4">
    <source>
        <dbReference type="ARBA" id="ARBA00022475"/>
    </source>
</evidence>
<proteinExistence type="inferred from homology"/>
<accession>A0ABV2QXV1</accession>
<feature type="transmembrane region" description="Helical" evidence="8">
    <location>
        <begin position="166"/>
        <end position="186"/>
    </location>
</feature>
<evidence type="ECO:0000256" key="6">
    <source>
        <dbReference type="ARBA" id="ARBA00022989"/>
    </source>
</evidence>
<dbReference type="CDD" id="cd17320">
    <property type="entry name" value="MFS_MdfA_MDR_like"/>
    <property type="match status" value="1"/>
</dbReference>
<gene>
    <name evidence="10" type="ORF">ABIE08_001772</name>
</gene>
<dbReference type="PANTHER" id="PTHR23502:SF132">
    <property type="entry name" value="POLYAMINE TRANSPORTER 2-RELATED"/>
    <property type="match status" value="1"/>
</dbReference>
<feature type="transmembrane region" description="Helical" evidence="8">
    <location>
        <begin position="136"/>
        <end position="154"/>
    </location>
</feature>
<evidence type="ECO:0000256" key="8">
    <source>
        <dbReference type="RuleBase" id="RU365088"/>
    </source>
</evidence>
<feature type="transmembrane region" description="Helical" evidence="8">
    <location>
        <begin position="278"/>
        <end position="302"/>
    </location>
</feature>
<keyword evidence="3 8" id="KW-0813">Transport</keyword>